<protein>
    <recommendedName>
        <fullName evidence="4">Helix-turn-helix domain-containing protein</fullName>
    </recommendedName>
</protein>
<gene>
    <name evidence="2" type="ORF">ACFO8M_24445</name>
</gene>
<feature type="compositionally biased region" description="Pro residues" evidence="1">
    <location>
        <begin position="23"/>
        <end position="35"/>
    </location>
</feature>
<sequence>MKRLTGPSPARGPETGPLAPESPGEPPPVAYPPAPSRALGKRLSPTDRDTLVAAFNAGASQQHLATEYGISIRSVKRLVHGNSNRPQATNNRLTPDQRHTIVRAYATVGTTQAELARAYGVDISTIKRILREHR</sequence>
<organism evidence="2 3">
    <name type="scientific">Glycomyces rhizosphaerae</name>
    <dbReference type="NCBI Taxonomy" id="2054422"/>
    <lineage>
        <taxon>Bacteria</taxon>
        <taxon>Bacillati</taxon>
        <taxon>Actinomycetota</taxon>
        <taxon>Actinomycetes</taxon>
        <taxon>Glycomycetales</taxon>
        <taxon>Glycomycetaceae</taxon>
        <taxon>Glycomyces</taxon>
    </lineage>
</organism>
<name>A0ABV7Q750_9ACTN</name>
<accession>A0ABV7Q750</accession>
<feature type="region of interest" description="Disordered" evidence="1">
    <location>
        <begin position="1"/>
        <end position="45"/>
    </location>
</feature>
<reference evidence="3" key="1">
    <citation type="journal article" date="2019" name="Int. J. Syst. Evol. Microbiol.">
        <title>The Global Catalogue of Microorganisms (GCM) 10K type strain sequencing project: providing services to taxonomists for standard genome sequencing and annotation.</title>
        <authorList>
            <consortium name="The Broad Institute Genomics Platform"/>
            <consortium name="The Broad Institute Genome Sequencing Center for Infectious Disease"/>
            <person name="Wu L."/>
            <person name="Ma J."/>
        </authorList>
    </citation>
    <scope>NUCLEOTIDE SEQUENCE [LARGE SCALE GENOMIC DNA]</scope>
    <source>
        <strain evidence="3">CGMCC 4.7396</strain>
    </source>
</reference>
<dbReference type="InterPro" id="IPR010921">
    <property type="entry name" value="Trp_repressor/repl_initiator"/>
</dbReference>
<dbReference type="Proteomes" id="UP001595712">
    <property type="component" value="Unassembled WGS sequence"/>
</dbReference>
<dbReference type="SUPFAM" id="SSF48295">
    <property type="entry name" value="TrpR-like"/>
    <property type="match status" value="1"/>
</dbReference>
<evidence type="ECO:0000313" key="3">
    <source>
        <dbReference type="Proteomes" id="UP001595712"/>
    </source>
</evidence>
<dbReference type="RefSeq" id="WP_387980384.1">
    <property type="nucleotide sequence ID" value="NZ_JBHRWO010000021.1"/>
</dbReference>
<proteinExistence type="predicted"/>
<evidence type="ECO:0008006" key="4">
    <source>
        <dbReference type="Google" id="ProtNLM"/>
    </source>
</evidence>
<dbReference type="EMBL" id="JBHRWO010000021">
    <property type="protein sequence ID" value="MFC3495644.1"/>
    <property type="molecule type" value="Genomic_DNA"/>
</dbReference>
<evidence type="ECO:0000256" key="1">
    <source>
        <dbReference type="SAM" id="MobiDB-lite"/>
    </source>
</evidence>
<evidence type="ECO:0000313" key="2">
    <source>
        <dbReference type="EMBL" id="MFC3495644.1"/>
    </source>
</evidence>
<comment type="caution">
    <text evidence="2">The sequence shown here is derived from an EMBL/GenBank/DDBJ whole genome shotgun (WGS) entry which is preliminary data.</text>
</comment>
<keyword evidence="3" id="KW-1185">Reference proteome</keyword>